<feature type="domain" description="C2H2-type" evidence="3">
    <location>
        <begin position="135"/>
        <end position="158"/>
    </location>
</feature>
<dbReference type="AlphaFoldDB" id="A0A182SUI6"/>
<organism evidence="4 5">
    <name type="scientific">Anopheles maculatus</name>
    <dbReference type="NCBI Taxonomy" id="74869"/>
    <lineage>
        <taxon>Eukaryota</taxon>
        <taxon>Metazoa</taxon>
        <taxon>Ecdysozoa</taxon>
        <taxon>Arthropoda</taxon>
        <taxon>Hexapoda</taxon>
        <taxon>Insecta</taxon>
        <taxon>Pterygota</taxon>
        <taxon>Neoptera</taxon>
        <taxon>Endopterygota</taxon>
        <taxon>Diptera</taxon>
        <taxon>Nematocera</taxon>
        <taxon>Culicoidea</taxon>
        <taxon>Culicidae</taxon>
        <taxon>Anophelinae</taxon>
        <taxon>Anopheles</taxon>
        <taxon>Anopheles maculatus group</taxon>
    </lineage>
</organism>
<evidence type="ECO:0000259" key="3">
    <source>
        <dbReference type="PROSITE" id="PS50157"/>
    </source>
</evidence>
<evidence type="ECO:0000313" key="4">
    <source>
        <dbReference type="EnsemblMetazoa" id="AMAM013700-PA"/>
    </source>
</evidence>
<dbReference type="InterPro" id="IPR013087">
    <property type="entry name" value="Znf_C2H2_type"/>
</dbReference>
<dbReference type="SMART" id="SM00355">
    <property type="entry name" value="ZnF_C2H2"/>
    <property type="match status" value="2"/>
</dbReference>
<dbReference type="Proteomes" id="UP000075901">
    <property type="component" value="Unassembled WGS sequence"/>
</dbReference>
<dbReference type="InterPro" id="IPR036236">
    <property type="entry name" value="Znf_C2H2_sf"/>
</dbReference>
<dbReference type="PROSITE" id="PS50157">
    <property type="entry name" value="ZINC_FINGER_C2H2_2"/>
    <property type="match status" value="1"/>
</dbReference>
<reference evidence="4" key="2">
    <citation type="submission" date="2020-05" db="UniProtKB">
        <authorList>
            <consortium name="EnsemblMetazoa"/>
        </authorList>
    </citation>
    <scope>IDENTIFICATION</scope>
    <source>
        <strain evidence="4">maculatus3</strain>
    </source>
</reference>
<keyword evidence="1" id="KW-0479">Metal-binding</keyword>
<evidence type="ECO:0000256" key="1">
    <source>
        <dbReference type="PROSITE-ProRule" id="PRU00042"/>
    </source>
</evidence>
<evidence type="ECO:0000256" key="2">
    <source>
        <dbReference type="SAM" id="MobiDB-lite"/>
    </source>
</evidence>
<dbReference type="Gene3D" id="3.30.160.60">
    <property type="entry name" value="Classic Zinc Finger"/>
    <property type="match status" value="1"/>
</dbReference>
<keyword evidence="1" id="KW-0863">Zinc-finger</keyword>
<dbReference type="PROSITE" id="PS00028">
    <property type="entry name" value="ZINC_FINGER_C2H2_1"/>
    <property type="match status" value="2"/>
</dbReference>
<keyword evidence="5" id="KW-1185">Reference proteome</keyword>
<dbReference type="SUPFAM" id="SSF57667">
    <property type="entry name" value="beta-beta-alpha zinc fingers"/>
    <property type="match status" value="1"/>
</dbReference>
<feature type="region of interest" description="Disordered" evidence="2">
    <location>
        <begin position="36"/>
        <end position="58"/>
    </location>
</feature>
<evidence type="ECO:0000313" key="5">
    <source>
        <dbReference type="Proteomes" id="UP000075901"/>
    </source>
</evidence>
<name>A0A182SUI6_9DIPT</name>
<reference evidence="5" key="1">
    <citation type="submission" date="2013-09" db="EMBL/GenBank/DDBJ databases">
        <title>The Genome Sequence of Anopheles maculatus species B.</title>
        <authorList>
            <consortium name="The Broad Institute Genomics Platform"/>
            <person name="Neafsey D.E."/>
            <person name="Besansky N."/>
            <person name="Howell P."/>
            <person name="Walton C."/>
            <person name="Young S.K."/>
            <person name="Zeng Q."/>
            <person name="Gargeya S."/>
            <person name="Fitzgerald M."/>
            <person name="Haas B."/>
            <person name="Abouelleil A."/>
            <person name="Allen A.W."/>
            <person name="Alvarado L."/>
            <person name="Arachchi H.M."/>
            <person name="Berlin A.M."/>
            <person name="Chapman S.B."/>
            <person name="Gainer-Dewar J."/>
            <person name="Goldberg J."/>
            <person name="Griggs A."/>
            <person name="Gujja S."/>
            <person name="Hansen M."/>
            <person name="Howarth C."/>
            <person name="Imamovic A."/>
            <person name="Ireland A."/>
            <person name="Larimer J."/>
            <person name="McCowan C."/>
            <person name="Murphy C."/>
            <person name="Pearson M."/>
            <person name="Poon T.W."/>
            <person name="Priest M."/>
            <person name="Roberts A."/>
            <person name="Saif S."/>
            <person name="Shea T."/>
            <person name="Sisk P."/>
            <person name="Sykes S."/>
            <person name="Wortman J."/>
            <person name="Nusbaum C."/>
            <person name="Birren B."/>
        </authorList>
    </citation>
    <scope>NUCLEOTIDE SEQUENCE [LARGE SCALE GENOMIC DNA]</scope>
    <source>
        <strain evidence="5">maculatus3</strain>
    </source>
</reference>
<proteinExistence type="predicted"/>
<dbReference type="VEuPathDB" id="VectorBase:AMAM013700"/>
<accession>A0A182SUI6</accession>
<protein>
    <recommendedName>
        <fullName evidence="3">C2H2-type domain-containing protein</fullName>
    </recommendedName>
</protein>
<dbReference type="EnsemblMetazoa" id="AMAM013700-RA">
    <property type="protein sequence ID" value="AMAM013700-PA"/>
    <property type="gene ID" value="AMAM013700"/>
</dbReference>
<sequence>MDDSMLPEGAITALDHSESSVRDWINYDELPLLLNQQKQQQQRPALSTDHVTLPPSDALVENERSKVGVSVSAKPIESQSTNNAGVSGCCEMFPPFIATVPVPSLEGFSQHNGTVLMNSSNGSTAHATVVPDFSHYCVECEKFFPSNEMLQAHMELNHRLFGEDQSLIAMAASTARRASFVQAAEGYGGGLVWPCAAIVDSTNQCPKRAFFCDLCNISFDLVESYYMHNQSVHGGGGIGTEYR</sequence>
<dbReference type="GO" id="GO:0008270">
    <property type="term" value="F:zinc ion binding"/>
    <property type="evidence" value="ECO:0007669"/>
    <property type="project" value="UniProtKB-KW"/>
</dbReference>
<keyword evidence="1" id="KW-0862">Zinc</keyword>